<dbReference type="EMBL" id="VSSQ01020543">
    <property type="protein sequence ID" value="MPM65488.1"/>
    <property type="molecule type" value="Genomic_DNA"/>
</dbReference>
<dbReference type="AlphaFoldDB" id="A0A645BK65"/>
<dbReference type="GO" id="GO:0051775">
    <property type="term" value="P:response to redox state"/>
    <property type="evidence" value="ECO:0007669"/>
    <property type="project" value="InterPro"/>
</dbReference>
<dbReference type="SMART" id="SM00881">
    <property type="entry name" value="CoA_binding"/>
    <property type="match status" value="1"/>
</dbReference>
<dbReference type="NCBIfam" id="NF003996">
    <property type="entry name" value="PRK05472.2-5"/>
    <property type="match status" value="1"/>
</dbReference>
<gene>
    <name evidence="7" type="primary">rex_30</name>
    <name evidence="7" type="ORF">SDC9_112385</name>
</gene>
<keyword evidence="2" id="KW-0678">Repressor</keyword>
<dbReference type="InterPro" id="IPR003781">
    <property type="entry name" value="CoA-bd"/>
</dbReference>
<keyword evidence="3" id="KW-0805">Transcription regulation</keyword>
<accession>A0A645BK65</accession>
<dbReference type="InterPro" id="IPR009718">
    <property type="entry name" value="Rex_DNA-bd_C_dom"/>
</dbReference>
<dbReference type="InterPro" id="IPR036388">
    <property type="entry name" value="WH-like_DNA-bd_sf"/>
</dbReference>
<dbReference type="InterPro" id="IPR036390">
    <property type="entry name" value="WH_DNA-bd_sf"/>
</dbReference>
<keyword evidence="5" id="KW-0804">Transcription</keyword>
<dbReference type="InterPro" id="IPR022876">
    <property type="entry name" value="Tscrpt_rep_Rex"/>
</dbReference>
<dbReference type="SUPFAM" id="SSF46785">
    <property type="entry name" value="Winged helix' DNA-binding domain"/>
    <property type="match status" value="1"/>
</dbReference>
<organism evidence="7">
    <name type="scientific">bioreactor metagenome</name>
    <dbReference type="NCBI Taxonomy" id="1076179"/>
    <lineage>
        <taxon>unclassified sequences</taxon>
        <taxon>metagenomes</taxon>
        <taxon>ecological metagenomes</taxon>
    </lineage>
</organism>
<sequence>MTEQKDNKTLSVQALRRLPDYLHYLKGQNPKKDQYISASTLAHALRLNEVQVRKDLAAVSPTSGKPRAGFEVTQLIQGIEDHLGYHSVDEAVLVGAGKLGQALLSYEGFRNAGLNIVAAFDSNPEMHHTSLDGKYVFPMDKLVNLCQRMKIHIGVITVPTTHAQEVCDLLIEGGILAIWNFAPVNLKVPSHVYVRNENMAASLAMISQHLKQQYQKDSMEVSSS</sequence>
<evidence type="ECO:0000256" key="4">
    <source>
        <dbReference type="ARBA" id="ARBA00023125"/>
    </source>
</evidence>
<proteinExistence type="inferred from homology"/>
<dbReference type="NCBIfam" id="NF003994">
    <property type="entry name" value="PRK05472.2-3"/>
    <property type="match status" value="1"/>
</dbReference>
<dbReference type="PANTHER" id="PTHR35786:SF1">
    <property type="entry name" value="REDOX-SENSING TRANSCRIPTIONAL REPRESSOR REX 1"/>
    <property type="match status" value="1"/>
</dbReference>
<keyword evidence="1" id="KW-0963">Cytoplasm</keyword>
<dbReference type="GO" id="GO:0045892">
    <property type="term" value="P:negative regulation of DNA-templated transcription"/>
    <property type="evidence" value="ECO:0007669"/>
    <property type="project" value="InterPro"/>
</dbReference>
<evidence type="ECO:0000313" key="7">
    <source>
        <dbReference type="EMBL" id="MPM65488.1"/>
    </source>
</evidence>
<reference evidence="7" key="1">
    <citation type="submission" date="2019-08" db="EMBL/GenBank/DDBJ databases">
        <authorList>
            <person name="Kucharzyk K."/>
            <person name="Murdoch R.W."/>
            <person name="Higgins S."/>
            <person name="Loffler F."/>
        </authorList>
    </citation>
    <scope>NUCLEOTIDE SEQUENCE</scope>
</reference>
<evidence type="ECO:0000256" key="1">
    <source>
        <dbReference type="ARBA" id="ARBA00022490"/>
    </source>
</evidence>
<dbReference type="PANTHER" id="PTHR35786">
    <property type="entry name" value="REDOX-SENSING TRANSCRIPTIONAL REPRESSOR REX"/>
    <property type="match status" value="1"/>
</dbReference>
<dbReference type="Pfam" id="PF02629">
    <property type="entry name" value="CoA_binding"/>
    <property type="match status" value="1"/>
</dbReference>
<evidence type="ECO:0000256" key="5">
    <source>
        <dbReference type="ARBA" id="ARBA00023163"/>
    </source>
</evidence>
<dbReference type="InterPro" id="IPR036291">
    <property type="entry name" value="NAD(P)-bd_dom_sf"/>
</dbReference>
<dbReference type="HAMAP" id="MF_01131">
    <property type="entry name" value="Rex"/>
    <property type="match status" value="1"/>
</dbReference>
<dbReference type="GO" id="GO:0003677">
    <property type="term" value="F:DNA binding"/>
    <property type="evidence" value="ECO:0007669"/>
    <property type="project" value="UniProtKB-KW"/>
</dbReference>
<evidence type="ECO:0000256" key="3">
    <source>
        <dbReference type="ARBA" id="ARBA00023015"/>
    </source>
</evidence>
<dbReference type="Gene3D" id="1.10.10.10">
    <property type="entry name" value="Winged helix-like DNA-binding domain superfamily/Winged helix DNA-binding domain"/>
    <property type="match status" value="1"/>
</dbReference>
<dbReference type="Gene3D" id="3.40.50.720">
    <property type="entry name" value="NAD(P)-binding Rossmann-like Domain"/>
    <property type="match status" value="1"/>
</dbReference>
<comment type="caution">
    <text evidence="7">The sequence shown here is derived from an EMBL/GenBank/DDBJ whole genome shotgun (WGS) entry which is preliminary data.</text>
</comment>
<evidence type="ECO:0000256" key="2">
    <source>
        <dbReference type="ARBA" id="ARBA00022491"/>
    </source>
</evidence>
<feature type="domain" description="CoA-binding" evidence="6">
    <location>
        <begin position="84"/>
        <end position="185"/>
    </location>
</feature>
<dbReference type="Pfam" id="PF06971">
    <property type="entry name" value="Put_DNA-bind_N"/>
    <property type="match status" value="1"/>
</dbReference>
<protein>
    <submittedName>
        <fullName evidence="7">Redox-sensing transcriptional repressor Rex</fullName>
    </submittedName>
</protein>
<dbReference type="NCBIfam" id="NF003995">
    <property type="entry name" value="PRK05472.2-4"/>
    <property type="match status" value="1"/>
</dbReference>
<keyword evidence="4" id="KW-0238">DNA-binding</keyword>
<dbReference type="SUPFAM" id="SSF51735">
    <property type="entry name" value="NAD(P)-binding Rossmann-fold domains"/>
    <property type="match status" value="1"/>
</dbReference>
<name>A0A645BK65_9ZZZZ</name>
<evidence type="ECO:0000259" key="6">
    <source>
        <dbReference type="SMART" id="SM00881"/>
    </source>
</evidence>